<sequence>MPSNEANSAESDWTIDPAVFAFAPRRLRVVCIGAGFSGLIMAYKLKHERPLNFVDFTIYEKNPEVGGTWYENVYPGVGCDIPIHSYIFPFNPNPNWSQCYAKGPEIQQYILDTVEKFDLKEKIQFNTKLTSAVWNETEGKWELKLQRGDEELSDKADIILDGSGVLNNWTLPDIKDIDTFQGKLLHTAKWDPTYNWENKKIAVIGNGSSALQVVPALQPGAGKVVNYIRNATWVSVNLAGDITKDGMGTNFTYTEEEKKLYREDPAAFLEYRKYIERSINGVYKIMLSGSPENAFLHNIVSNVMRSRLASNPHLIEKLIPSYELGCRRISPGDGYLEAMQEPNAAFNFDPISRITPTGIVTTTETGQEEEEEFDLIVCATGFNTSFIPAWELIGRDGRQLAHEWKDIPQAYFSLCAGGTPNYFMFGGPNAPVGHSSVPVMLAWSGDYMLDWIEKIAREDIKSVVVKDSVVASFNRYAVQSLKRNVWSKGCTGWYGKKDASGENKVVTAMYPGSILHYKEFIKTIRGEHFDIRYNSSNPFRYLGNGELEMERAEGGDMAYYL</sequence>
<name>A0A1L9PWB4_ASPVE</name>
<dbReference type="SUPFAM" id="SSF51905">
    <property type="entry name" value="FAD/NAD(P)-binding domain"/>
    <property type="match status" value="3"/>
</dbReference>
<evidence type="ECO:0000256" key="5">
    <source>
        <dbReference type="ARBA" id="ARBA00023002"/>
    </source>
</evidence>
<dbReference type="InterPro" id="IPR036188">
    <property type="entry name" value="FAD/NAD-bd_sf"/>
</dbReference>
<comment type="similarity">
    <text evidence="2">Belongs to the FAD-binding monooxygenase family.</text>
</comment>
<dbReference type="PANTHER" id="PTHR42877">
    <property type="entry name" value="L-ORNITHINE N(5)-MONOOXYGENASE-RELATED"/>
    <property type="match status" value="1"/>
</dbReference>
<evidence type="ECO:0000313" key="6">
    <source>
        <dbReference type="EMBL" id="OJJ05818.1"/>
    </source>
</evidence>
<dbReference type="STRING" id="1036611.A0A1L9PWB4"/>
<evidence type="ECO:0000256" key="3">
    <source>
        <dbReference type="ARBA" id="ARBA00022630"/>
    </source>
</evidence>
<organism evidence="6 7">
    <name type="scientific">Aspergillus versicolor CBS 583.65</name>
    <dbReference type="NCBI Taxonomy" id="1036611"/>
    <lineage>
        <taxon>Eukaryota</taxon>
        <taxon>Fungi</taxon>
        <taxon>Dikarya</taxon>
        <taxon>Ascomycota</taxon>
        <taxon>Pezizomycotina</taxon>
        <taxon>Eurotiomycetes</taxon>
        <taxon>Eurotiomycetidae</taxon>
        <taxon>Eurotiales</taxon>
        <taxon>Aspergillaceae</taxon>
        <taxon>Aspergillus</taxon>
        <taxon>Aspergillus subgen. Nidulantes</taxon>
    </lineage>
</organism>
<dbReference type="OrthoDB" id="74360at2759"/>
<protein>
    <recommendedName>
        <fullName evidence="8">FAD/NAD(P)-binding domain-containing protein</fullName>
    </recommendedName>
</protein>
<dbReference type="Gene3D" id="3.50.50.60">
    <property type="entry name" value="FAD/NAD(P)-binding domain"/>
    <property type="match status" value="2"/>
</dbReference>
<dbReference type="Proteomes" id="UP000184073">
    <property type="component" value="Unassembled WGS sequence"/>
</dbReference>
<gene>
    <name evidence="6" type="ORF">ASPVEDRAFT_87153</name>
</gene>
<keyword evidence="5" id="KW-0560">Oxidoreductase</keyword>
<dbReference type="GO" id="GO:0050661">
    <property type="term" value="F:NADP binding"/>
    <property type="evidence" value="ECO:0007669"/>
    <property type="project" value="InterPro"/>
</dbReference>
<dbReference type="VEuPathDB" id="FungiDB:ASPVEDRAFT_87153"/>
<dbReference type="GeneID" id="63733502"/>
<reference evidence="7" key="1">
    <citation type="journal article" date="2017" name="Genome Biol.">
        <title>Comparative genomics reveals high biological diversity and specific adaptations in the industrially and medically important fungal genus Aspergillus.</title>
        <authorList>
            <person name="de Vries R.P."/>
            <person name="Riley R."/>
            <person name="Wiebenga A."/>
            <person name="Aguilar-Osorio G."/>
            <person name="Amillis S."/>
            <person name="Uchima C.A."/>
            <person name="Anderluh G."/>
            <person name="Asadollahi M."/>
            <person name="Askin M."/>
            <person name="Barry K."/>
            <person name="Battaglia E."/>
            <person name="Bayram O."/>
            <person name="Benocci T."/>
            <person name="Braus-Stromeyer S.A."/>
            <person name="Caldana C."/>
            <person name="Canovas D."/>
            <person name="Cerqueira G.C."/>
            <person name="Chen F."/>
            <person name="Chen W."/>
            <person name="Choi C."/>
            <person name="Clum A."/>
            <person name="Dos Santos R.A."/>
            <person name="Damasio A.R."/>
            <person name="Diallinas G."/>
            <person name="Emri T."/>
            <person name="Fekete E."/>
            <person name="Flipphi M."/>
            <person name="Freyberg S."/>
            <person name="Gallo A."/>
            <person name="Gournas C."/>
            <person name="Habgood R."/>
            <person name="Hainaut M."/>
            <person name="Harispe M.L."/>
            <person name="Henrissat B."/>
            <person name="Hilden K.S."/>
            <person name="Hope R."/>
            <person name="Hossain A."/>
            <person name="Karabika E."/>
            <person name="Karaffa L."/>
            <person name="Karanyi Z."/>
            <person name="Krasevec N."/>
            <person name="Kuo A."/>
            <person name="Kusch H."/>
            <person name="LaButti K."/>
            <person name="Lagendijk E.L."/>
            <person name="Lapidus A."/>
            <person name="Levasseur A."/>
            <person name="Lindquist E."/>
            <person name="Lipzen A."/>
            <person name="Logrieco A.F."/>
            <person name="MacCabe A."/>
            <person name="Maekelae M.R."/>
            <person name="Malavazi I."/>
            <person name="Melin P."/>
            <person name="Meyer V."/>
            <person name="Mielnichuk N."/>
            <person name="Miskei M."/>
            <person name="Molnar A.P."/>
            <person name="Mule G."/>
            <person name="Ngan C.Y."/>
            <person name="Orejas M."/>
            <person name="Orosz E."/>
            <person name="Ouedraogo J.P."/>
            <person name="Overkamp K.M."/>
            <person name="Park H.-S."/>
            <person name="Perrone G."/>
            <person name="Piumi F."/>
            <person name="Punt P.J."/>
            <person name="Ram A.F."/>
            <person name="Ramon A."/>
            <person name="Rauscher S."/>
            <person name="Record E."/>
            <person name="Riano-Pachon D.M."/>
            <person name="Robert V."/>
            <person name="Roehrig J."/>
            <person name="Ruller R."/>
            <person name="Salamov A."/>
            <person name="Salih N.S."/>
            <person name="Samson R.A."/>
            <person name="Sandor E."/>
            <person name="Sanguinetti M."/>
            <person name="Schuetze T."/>
            <person name="Sepcic K."/>
            <person name="Shelest E."/>
            <person name="Sherlock G."/>
            <person name="Sophianopoulou V."/>
            <person name="Squina F.M."/>
            <person name="Sun H."/>
            <person name="Susca A."/>
            <person name="Todd R.B."/>
            <person name="Tsang A."/>
            <person name="Unkles S.E."/>
            <person name="van de Wiele N."/>
            <person name="van Rossen-Uffink D."/>
            <person name="Oliveira J.V."/>
            <person name="Vesth T.C."/>
            <person name="Visser J."/>
            <person name="Yu J.-H."/>
            <person name="Zhou M."/>
            <person name="Andersen M.R."/>
            <person name="Archer D.B."/>
            <person name="Baker S.E."/>
            <person name="Benoit I."/>
            <person name="Brakhage A.A."/>
            <person name="Braus G.H."/>
            <person name="Fischer R."/>
            <person name="Frisvad J.C."/>
            <person name="Goldman G.H."/>
            <person name="Houbraken J."/>
            <person name="Oakley B."/>
            <person name="Pocsi I."/>
            <person name="Scazzocchio C."/>
            <person name="Seiboth B."/>
            <person name="vanKuyk P.A."/>
            <person name="Wortman J."/>
            <person name="Dyer P.S."/>
            <person name="Grigoriev I.V."/>
        </authorList>
    </citation>
    <scope>NUCLEOTIDE SEQUENCE [LARGE SCALE GENOMIC DNA]</scope>
    <source>
        <strain evidence="7">CBS 583.65</strain>
    </source>
</reference>
<evidence type="ECO:0000256" key="4">
    <source>
        <dbReference type="ARBA" id="ARBA00022827"/>
    </source>
</evidence>
<evidence type="ECO:0000256" key="1">
    <source>
        <dbReference type="ARBA" id="ARBA00001974"/>
    </source>
</evidence>
<accession>A0A1L9PWB4</accession>
<dbReference type="InterPro" id="IPR020946">
    <property type="entry name" value="Flavin_mOase-like"/>
</dbReference>
<comment type="cofactor">
    <cofactor evidence="1">
        <name>FAD</name>
        <dbReference type="ChEBI" id="CHEBI:57692"/>
    </cofactor>
</comment>
<proteinExistence type="inferred from homology"/>
<keyword evidence="7" id="KW-1185">Reference proteome</keyword>
<evidence type="ECO:0000313" key="7">
    <source>
        <dbReference type="Proteomes" id="UP000184073"/>
    </source>
</evidence>
<dbReference type="PANTHER" id="PTHR42877:SF11">
    <property type="entry name" value="MONOOXYGENASE, PUTATIVE (AFU_ORTHOLOGUE AFUA_6G13790)-RELATED"/>
    <property type="match status" value="1"/>
</dbReference>
<keyword evidence="3" id="KW-0285">Flavoprotein</keyword>
<evidence type="ECO:0008006" key="8">
    <source>
        <dbReference type="Google" id="ProtNLM"/>
    </source>
</evidence>
<dbReference type="GO" id="GO:0050660">
    <property type="term" value="F:flavin adenine dinucleotide binding"/>
    <property type="evidence" value="ECO:0007669"/>
    <property type="project" value="InterPro"/>
</dbReference>
<dbReference type="AlphaFoldDB" id="A0A1L9PWB4"/>
<dbReference type="InterPro" id="IPR051209">
    <property type="entry name" value="FAD-bind_Monooxygenase_sf"/>
</dbReference>
<dbReference type="GO" id="GO:0004499">
    <property type="term" value="F:N,N-dimethylaniline monooxygenase activity"/>
    <property type="evidence" value="ECO:0007669"/>
    <property type="project" value="InterPro"/>
</dbReference>
<keyword evidence="4" id="KW-0274">FAD</keyword>
<dbReference type="RefSeq" id="XP_040671580.1">
    <property type="nucleotide sequence ID" value="XM_040817991.1"/>
</dbReference>
<dbReference type="EMBL" id="KV878133">
    <property type="protein sequence ID" value="OJJ05818.1"/>
    <property type="molecule type" value="Genomic_DNA"/>
</dbReference>
<dbReference type="Pfam" id="PF00743">
    <property type="entry name" value="FMO-like"/>
    <property type="match status" value="1"/>
</dbReference>
<evidence type="ECO:0000256" key="2">
    <source>
        <dbReference type="ARBA" id="ARBA00010139"/>
    </source>
</evidence>